<dbReference type="AlphaFoldDB" id="Q84IL3"/>
<dbReference type="EMBL" id="LN679998">
    <property type="protein sequence ID" value="CEJ73117.1"/>
    <property type="molecule type" value="Genomic_DNA"/>
</dbReference>
<keyword evidence="1" id="KW-1133">Transmembrane helix</keyword>
<evidence type="ECO:0000256" key="1">
    <source>
        <dbReference type="SAM" id="Phobius"/>
    </source>
</evidence>
<evidence type="ECO:0000313" key="4">
    <source>
        <dbReference type="Proteomes" id="UP000032811"/>
    </source>
</evidence>
<keyword evidence="1" id="KW-0812">Transmembrane</keyword>
<dbReference type="RefSeq" id="WP_057544628.1">
    <property type="nucleotide sequence ID" value="NZ_LN679998.1"/>
</dbReference>
<sequence>MEYKFKLTIEEYSTALKLLDDVNIEKQSILKLVRKCVIGGLLFLTILYTLYFYIKYNAYYGILTFLVLGFICVIIFSIYSYLLRPERINKNRLKSVKKQIAECPTILDWQIVKINEDVIEYIFNKKSLKTNLVDVGRVIEEDGVILILACDGAMCAIIPCSCFIDIDSKKNFINNLNVSR</sequence>
<reference evidence="3 4" key="2">
    <citation type="submission" date="2014-11" db="EMBL/GenBank/DDBJ databases">
        <authorList>
            <person name="Aslett M.A."/>
            <person name="De Silva N."/>
        </authorList>
    </citation>
    <scope>NUCLEOTIDE SEQUENCE [LARGE SCALE GENOMIC DNA]</scope>
    <source>
        <strain evidence="3 4">ATCC9714</strain>
    </source>
</reference>
<reference evidence="2" key="1">
    <citation type="submission" date="2002-08" db="EMBL/GenBank/DDBJ databases">
        <title>Reiterated domain duplication in clostridial collagenases.</title>
        <authorList>
            <person name="Matsushita O."/>
        </authorList>
    </citation>
    <scope>NUCLEOTIDE SEQUENCE</scope>
    <source>
        <strain evidence="2">JCM 3814</strain>
    </source>
</reference>
<dbReference type="EMBL" id="AB090333">
    <property type="protein sequence ID" value="BAC57549.1"/>
    <property type="molecule type" value="Genomic_DNA"/>
</dbReference>
<protein>
    <recommendedName>
        <fullName evidence="5">YcxB-like protein domain-containing protein</fullName>
    </recommendedName>
</protein>
<accession>Q84IL3</accession>
<organism evidence="2">
    <name type="scientific">Paraclostridium sordellii</name>
    <name type="common">Clostridium sordellii</name>
    <dbReference type="NCBI Taxonomy" id="1505"/>
    <lineage>
        <taxon>Bacteria</taxon>
        <taxon>Bacillati</taxon>
        <taxon>Bacillota</taxon>
        <taxon>Clostridia</taxon>
        <taxon>Peptostreptococcales</taxon>
        <taxon>Peptostreptococcaceae</taxon>
        <taxon>Paraclostridium</taxon>
    </lineage>
</organism>
<keyword evidence="1" id="KW-0472">Membrane</keyword>
<dbReference type="GeneID" id="97536869"/>
<proteinExistence type="predicted"/>
<evidence type="ECO:0000313" key="3">
    <source>
        <dbReference type="EMBL" id="CEJ73117.1"/>
    </source>
</evidence>
<dbReference type="Proteomes" id="UP000032811">
    <property type="component" value="Chromosome 1"/>
</dbReference>
<feature type="transmembrane region" description="Helical" evidence="1">
    <location>
        <begin position="60"/>
        <end position="82"/>
    </location>
</feature>
<evidence type="ECO:0000313" key="2">
    <source>
        <dbReference type="EMBL" id="BAC57549.1"/>
    </source>
</evidence>
<gene>
    <name evidence="3" type="ORF">ATCC9714_10051</name>
</gene>
<feature type="transmembrane region" description="Helical" evidence="1">
    <location>
        <begin position="36"/>
        <end position="54"/>
    </location>
</feature>
<evidence type="ECO:0008006" key="5">
    <source>
        <dbReference type="Google" id="ProtNLM"/>
    </source>
</evidence>
<name>Q84IL3_PARSO</name>
<keyword evidence="4" id="KW-1185">Reference proteome</keyword>